<dbReference type="EMBL" id="JAUJYO010000005">
    <property type="protein sequence ID" value="KAK1316832.1"/>
    <property type="molecule type" value="Genomic_DNA"/>
</dbReference>
<name>A0AAV9EU41_ACOCL</name>
<dbReference type="AlphaFoldDB" id="A0AAV9EU41"/>
<proteinExistence type="predicted"/>
<accession>A0AAV9EU41</accession>
<keyword evidence="3" id="KW-1185">Reference proteome</keyword>
<protein>
    <recommendedName>
        <fullName evidence="4">BHLH domain-containing protein</fullName>
    </recommendedName>
</protein>
<reference evidence="2" key="1">
    <citation type="journal article" date="2023" name="Nat. Commun.">
        <title>Diploid and tetraploid genomes of Acorus and the evolution of monocots.</title>
        <authorList>
            <person name="Ma L."/>
            <person name="Liu K.W."/>
            <person name="Li Z."/>
            <person name="Hsiao Y.Y."/>
            <person name="Qi Y."/>
            <person name="Fu T."/>
            <person name="Tang G.D."/>
            <person name="Zhang D."/>
            <person name="Sun W.H."/>
            <person name="Liu D.K."/>
            <person name="Li Y."/>
            <person name="Chen G.Z."/>
            <person name="Liu X.D."/>
            <person name="Liao X.Y."/>
            <person name="Jiang Y.T."/>
            <person name="Yu X."/>
            <person name="Hao Y."/>
            <person name="Huang J."/>
            <person name="Zhao X.W."/>
            <person name="Ke S."/>
            <person name="Chen Y.Y."/>
            <person name="Wu W.L."/>
            <person name="Hsu J.L."/>
            <person name="Lin Y.F."/>
            <person name="Huang M.D."/>
            <person name="Li C.Y."/>
            <person name="Huang L."/>
            <person name="Wang Z.W."/>
            <person name="Zhao X."/>
            <person name="Zhong W.Y."/>
            <person name="Peng D.H."/>
            <person name="Ahmad S."/>
            <person name="Lan S."/>
            <person name="Zhang J.S."/>
            <person name="Tsai W.C."/>
            <person name="Van de Peer Y."/>
            <person name="Liu Z.J."/>
        </authorList>
    </citation>
    <scope>NUCLEOTIDE SEQUENCE</scope>
    <source>
        <strain evidence="2">CP</strain>
    </source>
</reference>
<feature type="region of interest" description="Disordered" evidence="1">
    <location>
        <begin position="1"/>
        <end position="34"/>
    </location>
</feature>
<organism evidence="2 3">
    <name type="scientific">Acorus calamus</name>
    <name type="common">Sweet flag</name>
    <dbReference type="NCBI Taxonomy" id="4465"/>
    <lineage>
        <taxon>Eukaryota</taxon>
        <taxon>Viridiplantae</taxon>
        <taxon>Streptophyta</taxon>
        <taxon>Embryophyta</taxon>
        <taxon>Tracheophyta</taxon>
        <taxon>Spermatophyta</taxon>
        <taxon>Magnoliopsida</taxon>
        <taxon>Liliopsida</taxon>
        <taxon>Acoraceae</taxon>
        <taxon>Acorus</taxon>
    </lineage>
</organism>
<sequence>MKKKNQNQEMSSVKSKRVVSCGSSRSRATSRRRGGPILRAGLEEELRMLVPGGRTLRSEKLLLSRTVDYVAFLRFKLELLKAISDIYMP</sequence>
<comment type="caution">
    <text evidence="2">The sequence shown here is derived from an EMBL/GenBank/DDBJ whole genome shotgun (WGS) entry which is preliminary data.</text>
</comment>
<reference evidence="2" key="2">
    <citation type="submission" date="2023-06" db="EMBL/GenBank/DDBJ databases">
        <authorList>
            <person name="Ma L."/>
            <person name="Liu K.-W."/>
            <person name="Li Z."/>
            <person name="Hsiao Y.-Y."/>
            <person name="Qi Y."/>
            <person name="Fu T."/>
            <person name="Tang G."/>
            <person name="Zhang D."/>
            <person name="Sun W.-H."/>
            <person name="Liu D.-K."/>
            <person name="Li Y."/>
            <person name="Chen G.-Z."/>
            <person name="Liu X.-D."/>
            <person name="Liao X.-Y."/>
            <person name="Jiang Y.-T."/>
            <person name="Yu X."/>
            <person name="Hao Y."/>
            <person name="Huang J."/>
            <person name="Zhao X.-W."/>
            <person name="Ke S."/>
            <person name="Chen Y.-Y."/>
            <person name="Wu W.-L."/>
            <person name="Hsu J.-L."/>
            <person name="Lin Y.-F."/>
            <person name="Huang M.-D."/>
            <person name="Li C.-Y."/>
            <person name="Huang L."/>
            <person name="Wang Z.-W."/>
            <person name="Zhao X."/>
            <person name="Zhong W.-Y."/>
            <person name="Peng D.-H."/>
            <person name="Ahmad S."/>
            <person name="Lan S."/>
            <person name="Zhang J.-S."/>
            <person name="Tsai W.-C."/>
            <person name="Van De Peer Y."/>
            <person name="Liu Z.-J."/>
        </authorList>
    </citation>
    <scope>NUCLEOTIDE SEQUENCE</scope>
    <source>
        <strain evidence="2">CP</strain>
        <tissue evidence="2">Leaves</tissue>
    </source>
</reference>
<dbReference type="Proteomes" id="UP001180020">
    <property type="component" value="Unassembled WGS sequence"/>
</dbReference>
<evidence type="ECO:0000313" key="3">
    <source>
        <dbReference type="Proteomes" id="UP001180020"/>
    </source>
</evidence>
<evidence type="ECO:0008006" key="4">
    <source>
        <dbReference type="Google" id="ProtNLM"/>
    </source>
</evidence>
<gene>
    <name evidence="2" type="ORF">QJS10_CPA05g01930</name>
</gene>
<evidence type="ECO:0000256" key="1">
    <source>
        <dbReference type="SAM" id="MobiDB-lite"/>
    </source>
</evidence>
<evidence type="ECO:0000313" key="2">
    <source>
        <dbReference type="EMBL" id="KAK1316832.1"/>
    </source>
</evidence>